<dbReference type="InterPro" id="IPR058713">
    <property type="entry name" value="DMF_alpha_dom"/>
</dbReference>
<protein>
    <recommendedName>
        <fullName evidence="1">N,N-dimethylformamidase alpha subunit domain-containing protein</fullName>
    </recommendedName>
</protein>
<dbReference type="Pfam" id="PF26354">
    <property type="entry name" value="DMF_alpha"/>
    <property type="match status" value="1"/>
</dbReference>
<evidence type="ECO:0000313" key="2">
    <source>
        <dbReference type="EMBL" id="GAA5155505.1"/>
    </source>
</evidence>
<comment type="caution">
    <text evidence="2">The sequence shown here is derived from an EMBL/GenBank/DDBJ whole genome shotgun (WGS) entry which is preliminary data.</text>
</comment>
<dbReference type="RefSeq" id="WP_185063959.1">
    <property type="nucleotide sequence ID" value="NZ_BAABJP010000010.1"/>
</dbReference>
<dbReference type="Proteomes" id="UP001428817">
    <property type="component" value="Unassembled WGS sequence"/>
</dbReference>
<name>A0ABP9Q119_9PSEU</name>
<proteinExistence type="predicted"/>
<feature type="domain" description="N,N-dimethylformamidase alpha subunit" evidence="1">
    <location>
        <begin position="7"/>
        <end position="111"/>
    </location>
</feature>
<keyword evidence="3" id="KW-1185">Reference proteome</keyword>
<sequence>MRDRELEVYQLFDAGARARTAALVTEEVIAEHAANPTGPHGDVLQRVLRHLRRAPLPGKYVVVATRPWREYRIGVFSGVRGEAPAVLDDGPYGTEAEAMHAVFLRRVAELRSESGPVAR</sequence>
<accession>A0ABP9Q119</accession>
<evidence type="ECO:0000313" key="3">
    <source>
        <dbReference type="Proteomes" id="UP001428817"/>
    </source>
</evidence>
<evidence type="ECO:0000259" key="1">
    <source>
        <dbReference type="Pfam" id="PF26354"/>
    </source>
</evidence>
<dbReference type="EMBL" id="BAABJP010000010">
    <property type="protein sequence ID" value="GAA5155505.1"/>
    <property type="molecule type" value="Genomic_DNA"/>
</dbReference>
<gene>
    <name evidence="2" type="ORF">GCM10023321_29030</name>
</gene>
<organism evidence="2 3">
    <name type="scientific">Pseudonocardia eucalypti</name>
    <dbReference type="NCBI Taxonomy" id="648755"/>
    <lineage>
        <taxon>Bacteria</taxon>
        <taxon>Bacillati</taxon>
        <taxon>Actinomycetota</taxon>
        <taxon>Actinomycetes</taxon>
        <taxon>Pseudonocardiales</taxon>
        <taxon>Pseudonocardiaceae</taxon>
        <taxon>Pseudonocardia</taxon>
    </lineage>
</organism>
<reference evidence="3" key="1">
    <citation type="journal article" date="2019" name="Int. J. Syst. Evol. Microbiol.">
        <title>The Global Catalogue of Microorganisms (GCM) 10K type strain sequencing project: providing services to taxonomists for standard genome sequencing and annotation.</title>
        <authorList>
            <consortium name="The Broad Institute Genomics Platform"/>
            <consortium name="The Broad Institute Genome Sequencing Center for Infectious Disease"/>
            <person name="Wu L."/>
            <person name="Ma J."/>
        </authorList>
    </citation>
    <scope>NUCLEOTIDE SEQUENCE [LARGE SCALE GENOMIC DNA]</scope>
    <source>
        <strain evidence="3">JCM 18303</strain>
    </source>
</reference>